<reference evidence="3 4" key="1">
    <citation type="submission" date="2018-11" db="EMBL/GenBank/DDBJ databases">
        <title>Sequencing the genomes of 1000 actinobacteria strains.</title>
        <authorList>
            <person name="Klenk H.-P."/>
        </authorList>
    </citation>
    <scope>NUCLEOTIDE SEQUENCE [LARGE SCALE GENOMIC DNA]</scope>
    <source>
        <strain evidence="3 4">DSM 44254</strain>
    </source>
</reference>
<dbReference type="Pfam" id="PF11716">
    <property type="entry name" value="MDMPI_N"/>
    <property type="match status" value="1"/>
</dbReference>
<protein>
    <submittedName>
        <fullName evidence="3">Uncharacterized protein (TIGR03083 family)</fullName>
    </submittedName>
</protein>
<evidence type="ECO:0000259" key="2">
    <source>
        <dbReference type="Pfam" id="PF11716"/>
    </source>
</evidence>
<dbReference type="AlphaFoldDB" id="A0A3N1D2T0"/>
<dbReference type="InterPro" id="IPR010872">
    <property type="entry name" value="MDMPI_C-term_domain"/>
</dbReference>
<sequence>MSPKPFPGRSVRKAALDVTRNNLIEYCRALDADQWLQPSKAEGWSVKDVVAHLGGSCRVIFSPGSAAMMTTDDIEDWNEKAVAQRREWPSWKVLDEFETWSRRAITLGNAVSLTPMAHARVPVGEIGTYPVGHLMAGAPVFDQFTHLHHDIAPAVGQTAPRPSTDQLEVAVAWMVAVLANQLRKAPMAWVGGPVNLELTGPGGAAMHITSGGLLKAGASWAHAATITAGAESFVSWGTKRTAWKDGKVELGGDESLAARVLDGINVV</sequence>
<dbReference type="Gene3D" id="1.20.120.450">
    <property type="entry name" value="dinb family like domain"/>
    <property type="match status" value="1"/>
</dbReference>
<dbReference type="InterPro" id="IPR034660">
    <property type="entry name" value="DinB/YfiT-like"/>
</dbReference>
<gene>
    <name evidence="3" type="ORF">EDD29_5482</name>
</gene>
<dbReference type="RefSeq" id="WP_123667071.1">
    <property type="nucleotide sequence ID" value="NZ_RJKE01000001.1"/>
</dbReference>
<dbReference type="Proteomes" id="UP000272400">
    <property type="component" value="Unassembled WGS sequence"/>
</dbReference>
<evidence type="ECO:0000313" key="3">
    <source>
        <dbReference type="EMBL" id="ROO87837.1"/>
    </source>
</evidence>
<dbReference type="SUPFAM" id="SSF109854">
    <property type="entry name" value="DinB/YfiT-like putative metalloenzymes"/>
    <property type="match status" value="1"/>
</dbReference>
<name>A0A3N1D2T0_9ACTN</name>
<dbReference type="NCBIfam" id="TIGR03083">
    <property type="entry name" value="maleylpyruvate isomerase family mycothiol-dependent enzyme"/>
    <property type="match status" value="1"/>
</dbReference>
<feature type="domain" description="Mycothiol-dependent maleylpyruvate isomerase metal-binding" evidence="2">
    <location>
        <begin position="22"/>
        <end position="138"/>
    </location>
</feature>
<evidence type="ECO:0000313" key="4">
    <source>
        <dbReference type="Proteomes" id="UP000272400"/>
    </source>
</evidence>
<dbReference type="EMBL" id="RJKE01000001">
    <property type="protein sequence ID" value="ROO87837.1"/>
    <property type="molecule type" value="Genomic_DNA"/>
</dbReference>
<accession>A0A3N1D2T0</accession>
<dbReference type="OrthoDB" id="154293at2"/>
<keyword evidence="4" id="KW-1185">Reference proteome</keyword>
<proteinExistence type="predicted"/>
<organism evidence="3 4">
    <name type="scientific">Actinocorallia herbida</name>
    <dbReference type="NCBI Taxonomy" id="58109"/>
    <lineage>
        <taxon>Bacteria</taxon>
        <taxon>Bacillati</taxon>
        <taxon>Actinomycetota</taxon>
        <taxon>Actinomycetes</taxon>
        <taxon>Streptosporangiales</taxon>
        <taxon>Thermomonosporaceae</taxon>
        <taxon>Actinocorallia</taxon>
    </lineage>
</organism>
<comment type="caution">
    <text evidence="3">The sequence shown here is derived from an EMBL/GenBank/DDBJ whole genome shotgun (WGS) entry which is preliminary data.</text>
</comment>
<feature type="domain" description="MDMPI C-terminal" evidence="1">
    <location>
        <begin position="173"/>
        <end position="259"/>
    </location>
</feature>
<dbReference type="Pfam" id="PF07398">
    <property type="entry name" value="MDMPI_C"/>
    <property type="match status" value="1"/>
</dbReference>
<dbReference type="InterPro" id="IPR017517">
    <property type="entry name" value="Maleyloyr_isom"/>
</dbReference>
<dbReference type="InterPro" id="IPR024344">
    <property type="entry name" value="MDMPI_metal-binding"/>
</dbReference>
<evidence type="ECO:0000259" key="1">
    <source>
        <dbReference type="Pfam" id="PF07398"/>
    </source>
</evidence>
<dbReference type="GO" id="GO:0046872">
    <property type="term" value="F:metal ion binding"/>
    <property type="evidence" value="ECO:0007669"/>
    <property type="project" value="InterPro"/>
</dbReference>